<feature type="chain" id="PRO_5020528505" description="Peptidase M10 metallopeptidase domain-containing protein" evidence="1">
    <location>
        <begin position="30"/>
        <end position="341"/>
    </location>
</feature>
<dbReference type="RefSeq" id="WP_137448421.1">
    <property type="nucleotide sequence ID" value="NZ_SZZH01000001.1"/>
</dbReference>
<comment type="caution">
    <text evidence="2">The sequence shown here is derived from an EMBL/GenBank/DDBJ whole genome shotgun (WGS) entry which is preliminary data.</text>
</comment>
<reference evidence="2 3" key="1">
    <citation type="submission" date="2019-05" db="EMBL/GenBank/DDBJ databases">
        <title>Nakamurella sp. N5BH11, whole genome shotgun sequence.</title>
        <authorList>
            <person name="Tuo L."/>
        </authorList>
    </citation>
    <scope>NUCLEOTIDE SEQUENCE [LARGE SCALE GENOMIC DNA]</scope>
    <source>
        <strain evidence="2 3">N5BH11</strain>
    </source>
</reference>
<dbReference type="OrthoDB" id="913199at2"/>
<evidence type="ECO:0000256" key="1">
    <source>
        <dbReference type="SAM" id="SignalP"/>
    </source>
</evidence>
<gene>
    <name evidence="2" type="ORF">FDO65_05630</name>
</gene>
<dbReference type="EMBL" id="SZZH01000001">
    <property type="protein sequence ID" value="TKV61117.1"/>
    <property type="molecule type" value="Genomic_DNA"/>
</dbReference>
<sequence>MNRSLFRAFISILAAGLLVASTTTSVSQAATTASAASTKPTYTFTVDIAVAQTTAQRYGGLDATISLLADQWKKVNSQFNGDGRLQAVYQFSVVSSHQYADDAPSEVGRLHPSTNVKVIYDEDTSMTFGWNRNEQTIVVKPFPGTGGILGSDTTDGVVHELGHYRGAVDEYACNITEPPKNPVNGWTFREIPSIMSVSQKATSWSPYAAGLINLQGSRKDEPYPSLASTALPPLTVSTTTNAFRTPVQARVRMYPVIWYSGQVNATPSQQVQTNKNGHYTFSVNPFTADPDINVPWNLRYCLLLVRAEWNGKVNYSWLPLAAVGGAYFNSRTKPYVHMINF</sequence>
<evidence type="ECO:0000313" key="3">
    <source>
        <dbReference type="Proteomes" id="UP000306985"/>
    </source>
</evidence>
<organism evidence="2 3">
    <name type="scientific">Nakamurella flava</name>
    <dbReference type="NCBI Taxonomy" id="2576308"/>
    <lineage>
        <taxon>Bacteria</taxon>
        <taxon>Bacillati</taxon>
        <taxon>Actinomycetota</taxon>
        <taxon>Actinomycetes</taxon>
        <taxon>Nakamurellales</taxon>
        <taxon>Nakamurellaceae</taxon>
        <taxon>Nakamurella</taxon>
    </lineage>
</organism>
<keyword evidence="3" id="KW-1185">Reference proteome</keyword>
<keyword evidence="1" id="KW-0732">Signal</keyword>
<proteinExistence type="predicted"/>
<dbReference type="Proteomes" id="UP000306985">
    <property type="component" value="Unassembled WGS sequence"/>
</dbReference>
<feature type="signal peptide" evidence="1">
    <location>
        <begin position="1"/>
        <end position="29"/>
    </location>
</feature>
<protein>
    <recommendedName>
        <fullName evidence="4">Peptidase M10 metallopeptidase domain-containing protein</fullName>
    </recommendedName>
</protein>
<name>A0A4U6QKS1_9ACTN</name>
<dbReference type="AlphaFoldDB" id="A0A4U6QKS1"/>
<evidence type="ECO:0008006" key="4">
    <source>
        <dbReference type="Google" id="ProtNLM"/>
    </source>
</evidence>
<accession>A0A4U6QKS1</accession>
<evidence type="ECO:0000313" key="2">
    <source>
        <dbReference type="EMBL" id="TKV61117.1"/>
    </source>
</evidence>